<evidence type="ECO:0000259" key="6">
    <source>
        <dbReference type="PROSITE" id="PS50225"/>
    </source>
</evidence>
<evidence type="ECO:0000313" key="8">
    <source>
        <dbReference type="RefSeq" id="XP_030628039.1"/>
    </source>
</evidence>
<evidence type="ECO:0000256" key="1">
    <source>
        <dbReference type="ARBA" id="ARBA00004906"/>
    </source>
</evidence>
<organism evidence="7 8">
    <name type="scientific">Chanos chanos</name>
    <name type="common">Milkfish</name>
    <name type="synonym">Mugil chanos</name>
    <dbReference type="NCBI Taxonomy" id="29144"/>
    <lineage>
        <taxon>Eukaryota</taxon>
        <taxon>Metazoa</taxon>
        <taxon>Chordata</taxon>
        <taxon>Craniata</taxon>
        <taxon>Vertebrata</taxon>
        <taxon>Euteleostomi</taxon>
        <taxon>Actinopterygii</taxon>
        <taxon>Neopterygii</taxon>
        <taxon>Teleostei</taxon>
        <taxon>Ostariophysi</taxon>
        <taxon>Gonorynchiformes</taxon>
        <taxon>Chanidae</taxon>
        <taxon>Chanos</taxon>
    </lineage>
</organism>
<dbReference type="InParanoid" id="A0A6J2V6U3"/>
<keyword evidence="2" id="KW-0677">Repeat</keyword>
<evidence type="ECO:0000313" key="7">
    <source>
        <dbReference type="Proteomes" id="UP000504632"/>
    </source>
</evidence>
<dbReference type="InterPro" id="IPR001496">
    <property type="entry name" value="SOCS_box"/>
</dbReference>
<protein>
    <submittedName>
        <fullName evidence="8">Ankyrin repeat and SOCS box protein 2-like</fullName>
    </submittedName>
</protein>
<evidence type="ECO:0000256" key="4">
    <source>
        <dbReference type="PROSITE-ProRule" id="PRU00023"/>
    </source>
</evidence>
<feature type="repeat" description="ANK" evidence="4">
    <location>
        <begin position="354"/>
        <end position="386"/>
    </location>
</feature>
<dbReference type="SMART" id="SM00969">
    <property type="entry name" value="SOCS_box"/>
    <property type="match status" value="1"/>
</dbReference>
<dbReference type="InterPro" id="IPR051165">
    <property type="entry name" value="Multifunctional_ANK_Repeat"/>
</dbReference>
<dbReference type="PRINTS" id="PR01415">
    <property type="entry name" value="ANKYRIN"/>
</dbReference>
<feature type="repeat" description="ANK" evidence="4">
    <location>
        <begin position="428"/>
        <end position="460"/>
    </location>
</feature>
<dbReference type="Pfam" id="PF12796">
    <property type="entry name" value="Ank_2"/>
    <property type="match status" value="4"/>
</dbReference>
<dbReference type="OrthoDB" id="539213at2759"/>
<dbReference type="Proteomes" id="UP000504632">
    <property type="component" value="Chromosome 4"/>
</dbReference>
<dbReference type="PANTHER" id="PTHR24123">
    <property type="entry name" value="ANKYRIN REPEAT-CONTAINING"/>
    <property type="match status" value="1"/>
</dbReference>
<dbReference type="GO" id="GO:0016567">
    <property type="term" value="P:protein ubiquitination"/>
    <property type="evidence" value="ECO:0007669"/>
    <property type="project" value="UniProtKB-UniPathway"/>
</dbReference>
<dbReference type="FunFam" id="1.10.750.20:FF:000001">
    <property type="entry name" value="Ankyrin repeat and SOCS box containing 1"/>
    <property type="match status" value="1"/>
</dbReference>
<evidence type="ECO:0000256" key="5">
    <source>
        <dbReference type="SAM" id="MobiDB-lite"/>
    </source>
</evidence>
<name>A0A6J2V6U3_CHACN</name>
<dbReference type="GeneID" id="115810253"/>
<gene>
    <name evidence="8" type="primary">LOC115810253</name>
</gene>
<dbReference type="PROSITE" id="PS50297">
    <property type="entry name" value="ANK_REP_REGION"/>
    <property type="match status" value="8"/>
</dbReference>
<dbReference type="Gene3D" id="1.25.40.20">
    <property type="entry name" value="Ankyrin repeat-containing domain"/>
    <property type="match status" value="3"/>
</dbReference>
<evidence type="ECO:0000256" key="3">
    <source>
        <dbReference type="ARBA" id="ARBA00023043"/>
    </source>
</evidence>
<sequence length="662" mass="73843">MDAARLSVPRSTRTGVAYEDYSLYNKMSDEQLLQLAVERSLADANITPWRSQQIKSLSPSTAQCQKIDSLPDKPPPNPPSETQCEKIRRDPQSMLFIKDQEKVISWTRQNGHLRVTVEAMKELDPLLSAVWRGDANALREVLENTNRSLTEPNKNGWIPLHDAAYYGHVECLKILLKAKPDTINKRTSRNQTPLMLSAGRKHLDCVQYLLEKGADPTIANNQGETPLFKACEKPNEEIVNLLLKSGASATKCCAQGDTPLHEAVRNKHMDIAKMLLQAGAKLFARNIYGIDPLFTAAQTGASEVLKLLIKHGANINTEANDGATALYEASKNGHDEAVEILISKRADVNKPKKSGLLPLHIASKNGHYGIVCMLIPRTSRAKVRHSGISPLHLAAERNRDDVLELLIEAGFDVNATLSDDWSKMYEDRRSTALYFAVANRNIEGATMLLEAGANPNLDTFNPLLVAVRKGCIDMVSLLVEHGANVNALLPTYPTTFPGVMMFCMKYIFMLKYLMKNGCDATACFNCVYGNSPHPPIKMRQSGRNELHCISDEPPTTCVQFCEVMASPLNSPWAGPIIEVLLDYVGYVKLCARLRELLDNNNDWAHVKEKAMPPWSLVQLCRLKIRQQLGAHRLSLMNKLPLPGRLIKFLNYDEENLLFEDDL</sequence>
<dbReference type="SMART" id="SM00248">
    <property type="entry name" value="ANK"/>
    <property type="match status" value="11"/>
</dbReference>
<dbReference type="Pfam" id="PF07525">
    <property type="entry name" value="SOCS_box"/>
    <property type="match status" value="1"/>
</dbReference>
<dbReference type="SUPFAM" id="SSF158235">
    <property type="entry name" value="SOCS box-like"/>
    <property type="match status" value="1"/>
</dbReference>
<feature type="repeat" description="ANK" evidence="4">
    <location>
        <begin position="386"/>
        <end position="418"/>
    </location>
</feature>
<feature type="repeat" description="ANK" evidence="4">
    <location>
        <begin position="189"/>
        <end position="221"/>
    </location>
</feature>
<dbReference type="PROSITE" id="PS50225">
    <property type="entry name" value="SOCS"/>
    <property type="match status" value="1"/>
</dbReference>
<comment type="pathway">
    <text evidence="1">Protein modification; protein ubiquitination.</text>
</comment>
<feature type="repeat" description="ANK" evidence="4">
    <location>
        <begin position="155"/>
        <end position="187"/>
    </location>
</feature>
<dbReference type="PROSITE" id="PS50088">
    <property type="entry name" value="ANK_REPEAT"/>
    <property type="match status" value="10"/>
</dbReference>
<dbReference type="Gene3D" id="1.10.750.20">
    <property type="entry name" value="SOCS box"/>
    <property type="match status" value="1"/>
</dbReference>
<feature type="repeat" description="ANK" evidence="4">
    <location>
        <begin position="458"/>
        <end position="490"/>
    </location>
</feature>
<dbReference type="RefSeq" id="XP_030628039.1">
    <property type="nucleotide sequence ID" value="XM_030772179.1"/>
</dbReference>
<dbReference type="GO" id="GO:0035556">
    <property type="term" value="P:intracellular signal transduction"/>
    <property type="evidence" value="ECO:0007669"/>
    <property type="project" value="InterPro"/>
</dbReference>
<keyword evidence="3 4" id="KW-0040">ANK repeat</keyword>
<accession>A0A6J2V6U3</accession>
<feature type="repeat" description="ANK" evidence="4">
    <location>
        <begin position="321"/>
        <end position="353"/>
    </location>
</feature>
<evidence type="ECO:0000256" key="2">
    <source>
        <dbReference type="ARBA" id="ARBA00022737"/>
    </source>
</evidence>
<dbReference type="InterPro" id="IPR002110">
    <property type="entry name" value="Ankyrin_rpt"/>
</dbReference>
<dbReference type="AlphaFoldDB" id="A0A6J2V6U3"/>
<dbReference type="InterPro" id="IPR036036">
    <property type="entry name" value="SOCS_box-like_dom_sf"/>
</dbReference>
<dbReference type="SUPFAM" id="SSF48403">
    <property type="entry name" value="Ankyrin repeat"/>
    <property type="match status" value="1"/>
</dbReference>
<dbReference type="InterPro" id="IPR036770">
    <property type="entry name" value="Ankyrin_rpt-contain_sf"/>
</dbReference>
<feature type="repeat" description="ANK" evidence="4">
    <location>
        <begin position="255"/>
        <end position="287"/>
    </location>
</feature>
<keyword evidence="7" id="KW-1185">Reference proteome</keyword>
<reference evidence="8" key="1">
    <citation type="submission" date="2025-08" db="UniProtKB">
        <authorList>
            <consortium name="RefSeq"/>
        </authorList>
    </citation>
    <scope>IDENTIFICATION</scope>
</reference>
<feature type="domain" description="SOCS box" evidence="6">
    <location>
        <begin position="615"/>
        <end position="655"/>
    </location>
</feature>
<dbReference type="UniPathway" id="UPA00143"/>
<dbReference type="PANTHER" id="PTHR24123:SF33">
    <property type="entry name" value="PROTEIN HOS4"/>
    <property type="match status" value="1"/>
</dbReference>
<proteinExistence type="predicted"/>
<feature type="region of interest" description="Disordered" evidence="5">
    <location>
        <begin position="65"/>
        <end position="84"/>
    </location>
</feature>
<dbReference type="Pfam" id="PF13637">
    <property type="entry name" value="Ank_4"/>
    <property type="match status" value="1"/>
</dbReference>
<feature type="repeat" description="ANK" evidence="4">
    <location>
        <begin position="288"/>
        <end position="320"/>
    </location>
</feature>
<feature type="repeat" description="ANK" evidence="4">
    <location>
        <begin position="222"/>
        <end position="248"/>
    </location>
</feature>